<dbReference type="EMBL" id="ML121623">
    <property type="protein sequence ID" value="RPB18511.1"/>
    <property type="molecule type" value="Genomic_DNA"/>
</dbReference>
<dbReference type="AlphaFoldDB" id="A0A3N4LCW6"/>
<dbReference type="OrthoDB" id="5327538at2759"/>
<proteinExistence type="predicted"/>
<dbReference type="InParanoid" id="A0A3N4LCW6"/>
<sequence>MGQHTPPLVRKIFRSENIRTVIFSHLSPKDITSLRGTSCRIRKTITPPVFQNLTVTFSALSFSSDRLLALTRVGHHVKVFRFVFTHAEETYMPSMLDPESRKLRSLVYEPFSRQGERRNKKNTFGSKSIDSLALHNHGILLMAAMDVPQFTRALACMENLTSLIVSCPGTPMGEPGRRCVVDYALWSLRIAVERARLNTLRVVILDPVHLTGLQYLMPGTLAVGNVINSRQIWSRVKTLTMTISAWKELAYGSPTLYKTNLKFLHQFLEYFTNIEELAFCWTREARSICPLTFDLLPYRNPRLATKPVRDTSVVNRRLTFPRLSKLRLENIGVDACDLRSFLSRHLTHFREWSLDDVSFTSGTLEEALKPLYVTSAFGENLDNFSFPRPLTESSELHCPYCKAEFEAWLMV</sequence>
<evidence type="ECO:0000313" key="2">
    <source>
        <dbReference type="Proteomes" id="UP000267821"/>
    </source>
</evidence>
<evidence type="ECO:0008006" key="3">
    <source>
        <dbReference type="Google" id="ProtNLM"/>
    </source>
</evidence>
<keyword evidence="2" id="KW-1185">Reference proteome</keyword>
<reference evidence="1 2" key="1">
    <citation type="journal article" date="2018" name="Nat. Ecol. Evol.">
        <title>Pezizomycetes genomes reveal the molecular basis of ectomycorrhizal truffle lifestyle.</title>
        <authorList>
            <person name="Murat C."/>
            <person name="Payen T."/>
            <person name="Noel B."/>
            <person name="Kuo A."/>
            <person name="Morin E."/>
            <person name="Chen J."/>
            <person name="Kohler A."/>
            <person name="Krizsan K."/>
            <person name="Balestrini R."/>
            <person name="Da Silva C."/>
            <person name="Montanini B."/>
            <person name="Hainaut M."/>
            <person name="Levati E."/>
            <person name="Barry K.W."/>
            <person name="Belfiori B."/>
            <person name="Cichocki N."/>
            <person name="Clum A."/>
            <person name="Dockter R.B."/>
            <person name="Fauchery L."/>
            <person name="Guy J."/>
            <person name="Iotti M."/>
            <person name="Le Tacon F."/>
            <person name="Lindquist E.A."/>
            <person name="Lipzen A."/>
            <person name="Malagnac F."/>
            <person name="Mello A."/>
            <person name="Molinier V."/>
            <person name="Miyauchi S."/>
            <person name="Poulain J."/>
            <person name="Riccioni C."/>
            <person name="Rubini A."/>
            <person name="Sitrit Y."/>
            <person name="Splivallo R."/>
            <person name="Traeger S."/>
            <person name="Wang M."/>
            <person name="Zifcakova L."/>
            <person name="Wipf D."/>
            <person name="Zambonelli A."/>
            <person name="Paolocci F."/>
            <person name="Nowrousian M."/>
            <person name="Ottonello S."/>
            <person name="Baldrian P."/>
            <person name="Spatafora J.W."/>
            <person name="Henrissat B."/>
            <person name="Nagy L.G."/>
            <person name="Aury J.M."/>
            <person name="Wincker P."/>
            <person name="Grigoriev I.V."/>
            <person name="Bonfante P."/>
            <person name="Martin F.M."/>
        </authorList>
    </citation>
    <scope>NUCLEOTIDE SEQUENCE [LARGE SCALE GENOMIC DNA]</scope>
    <source>
        <strain evidence="1 2">ATCC MYA-4762</strain>
    </source>
</reference>
<gene>
    <name evidence="1" type="ORF">L211DRAFT_843505</name>
</gene>
<organism evidence="1 2">
    <name type="scientific">Terfezia boudieri ATCC MYA-4762</name>
    <dbReference type="NCBI Taxonomy" id="1051890"/>
    <lineage>
        <taxon>Eukaryota</taxon>
        <taxon>Fungi</taxon>
        <taxon>Dikarya</taxon>
        <taxon>Ascomycota</taxon>
        <taxon>Pezizomycotina</taxon>
        <taxon>Pezizomycetes</taxon>
        <taxon>Pezizales</taxon>
        <taxon>Pezizaceae</taxon>
        <taxon>Terfezia</taxon>
    </lineage>
</organism>
<dbReference type="Proteomes" id="UP000267821">
    <property type="component" value="Unassembled WGS sequence"/>
</dbReference>
<protein>
    <recommendedName>
        <fullName evidence="3">F-box domain-containing protein</fullName>
    </recommendedName>
</protein>
<accession>A0A3N4LCW6</accession>
<dbReference type="STRING" id="1051890.A0A3N4LCW6"/>
<evidence type="ECO:0000313" key="1">
    <source>
        <dbReference type="EMBL" id="RPB18511.1"/>
    </source>
</evidence>
<name>A0A3N4LCW6_9PEZI</name>